<feature type="transmembrane region" description="Helical" evidence="1">
    <location>
        <begin position="41"/>
        <end position="58"/>
    </location>
</feature>
<name>A0ABR6R9N5_RHITR</name>
<gene>
    <name evidence="2" type="ORF">GGD45_006378</name>
</gene>
<comment type="caution">
    <text evidence="2">The sequence shown here is derived from an EMBL/GenBank/DDBJ whole genome shotgun (WGS) entry which is preliminary data.</text>
</comment>
<dbReference type="EMBL" id="JACHBF010000053">
    <property type="protein sequence ID" value="MBB6495904.1"/>
    <property type="molecule type" value="Genomic_DNA"/>
</dbReference>
<accession>A0ABR6R9N5</accession>
<organism evidence="2 3">
    <name type="scientific">Rhizobium tropici</name>
    <dbReference type="NCBI Taxonomy" id="398"/>
    <lineage>
        <taxon>Bacteria</taxon>
        <taxon>Pseudomonadati</taxon>
        <taxon>Pseudomonadota</taxon>
        <taxon>Alphaproteobacteria</taxon>
        <taxon>Hyphomicrobiales</taxon>
        <taxon>Rhizobiaceae</taxon>
        <taxon>Rhizobium/Agrobacterium group</taxon>
        <taxon>Rhizobium</taxon>
    </lineage>
</organism>
<keyword evidence="1" id="KW-0472">Membrane</keyword>
<evidence type="ECO:0000313" key="2">
    <source>
        <dbReference type="EMBL" id="MBB6495904.1"/>
    </source>
</evidence>
<protein>
    <recommendedName>
        <fullName evidence="4">DUF1344 domain-containing protein</fullName>
    </recommendedName>
</protein>
<keyword evidence="1" id="KW-0812">Transmembrane</keyword>
<sequence length="119" mass="12722">MSQRSSEASDDLFFRNHAAVAGKIDIGGRDLERVKQMKPQMIMAAMLVLAPIGAVYAAETSGTITAISKNADTITLSDGKTYSLPEGIEDTKLRVGEKVQLTYADKGGKAVVSHLVPQK</sequence>
<dbReference type="Pfam" id="PF07076">
    <property type="entry name" value="DUF1344"/>
    <property type="match status" value="1"/>
</dbReference>
<evidence type="ECO:0000313" key="3">
    <source>
        <dbReference type="Proteomes" id="UP000526625"/>
    </source>
</evidence>
<reference evidence="2 3" key="1">
    <citation type="submission" date="2020-08" db="EMBL/GenBank/DDBJ databases">
        <title>Genomic Encyclopedia of Type Strains, Phase IV (KMG-V): Genome sequencing to study the core and pangenomes of soil and plant-associated prokaryotes.</title>
        <authorList>
            <person name="Whitman W."/>
        </authorList>
    </citation>
    <scope>NUCLEOTIDE SEQUENCE [LARGE SCALE GENOMIC DNA]</scope>
    <source>
        <strain evidence="2 3">SEMIA 4059</strain>
    </source>
</reference>
<keyword evidence="3" id="KW-1185">Reference proteome</keyword>
<dbReference type="RefSeq" id="WP_244441530.1">
    <property type="nucleotide sequence ID" value="NZ_JAADZA010000083.1"/>
</dbReference>
<evidence type="ECO:0000256" key="1">
    <source>
        <dbReference type="SAM" id="Phobius"/>
    </source>
</evidence>
<evidence type="ECO:0008006" key="4">
    <source>
        <dbReference type="Google" id="ProtNLM"/>
    </source>
</evidence>
<dbReference type="InterPro" id="IPR009780">
    <property type="entry name" value="DUF1344"/>
</dbReference>
<keyword evidence="1" id="KW-1133">Transmembrane helix</keyword>
<dbReference type="Proteomes" id="UP000526625">
    <property type="component" value="Unassembled WGS sequence"/>
</dbReference>
<proteinExistence type="predicted"/>